<dbReference type="STRING" id="1288484.GCA_000348665_01502"/>
<feature type="region of interest" description="Disordered" evidence="1">
    <location>
        <begin position="249"/>
        <end position="364"/>
    </location>
</feature>
<sequence>MAQRPLLSGLSGPGGRLLGAALLTALLAGCGSVSTGNAGSGTLGTSTTSRADVMTFQPGSLPVSYVGESYRVAVGVTGGVGPYGYRLTAGALPPGLKFSGGVLSGTPTKSGSYTFSIQATDANLSTRVQEYTLNVDALPPLALRPTLPPGEIRGETRIPLTIQAPRTVRAARLSWDLGKDVQVTRVQPADPGSVLFWQQRGSVLTVDLGFRTVPRPDARIALITVKPAGAVTLRADALGYEARDGAGKVLVDKKRPGSEAPKPAGGQASEKQPVKDEQKPAADPKAQTDQKSVAPNAADTKVTDPKTTDPKTVTPPDTVEGSPLPSPALPTPTVPPTLPPSLPPVTPPVTPVTPVTPPSGTGGA</sequence>
<dbReference type="InterPro" id="IPR013783">
    <property type="entry name" value="Ig-like_fold"/>
</dbReference>
<dbReference type="GO" id="GO:0016020">
    <property type="term" value="C:membrane"/>
    <property type="evidence" value="ECO:0007669"/>
    <property type="project" value="InterPro"/>
</dbReference>
<evidence type="ECO:0000313" key="2">
    <source>
        <dbReference type="EMBL" id="AXG98525.1"/>
    </source>
</evidence>
<dbReference type="RefSeq" id="WP_114671525.1">
    <property type="nucleotide sequence ID" value="NZ_CP031158.1"/>
</dbReference>
<feature type="compositionally biased region" description="Low complexity" evidence="1">
    <location>
        <begin position="310"/>
        <end position="323"/>
    </location>
</feature>
<dbReference type="PROSITE" id="PS51257">
    <property type="entry name" value="PROKAR_LIPOPROTEIN"/>
    <property type="match status" value="1"/>
</dbReference>
<dbReference type="SUPFAM" id="SSF49313">
    <property type="entry name" value="Cadherin-like"/>
    <property type="match status" value="1"/>
</dbReference>
<dbReference type="KEGG" id="dwu:DVJ83_04360"/>
<protein>
    <submittedName>
        <fullName evidence="2">Cell ssuface protein containing Ig-like domain protein</fullName>
    </submittedName>
</protein>
<name>A0A345IFQ3_9DEIO</name>
<organism evidence="2 3">
    <name type="scientific">Deinococcus wulumuqiensis</name>
    <dbReference type="NCBI Taxonomy" id="980427"/>
    <lineage>
        <taxon>Bacteria</taxon>
        <taxon>Thermotogati</taxon>
        <taxon>Deinococcota</taxon>
        <taxon>Deinococci</taxon>
        <taxon>Deinococcales</taxon>
        <taxon>Deinococcaceae</taxon>
        <taxon>Deinococcus</taxon>
    </lineage>
</organism>
<dbReference type="AlphaFoldDB" id="A0A345IFQ3"/>
<accession>A0A345IFQ3</accession>
<feature type="compositionally biased region" description="Basic and acidic residues" evidence="1">
    <location>
        <begin position="272"/>
        <end position="288"/>
    </location>
</feature>
<dbReference type="EMBL" id="CP031158">
    <property type="protein sequence ID" value="AXG98525.1"/>
    <property type="molecule type" value="Genomic_DNA"/>
</dbReference>
<evidence type="ECO:0000313" key="3">
    <source>
        <dbReference type="Proteomes" id="UP000253744"/>
    </source>
</evidence>
<gene>
    <name evidence="2" type="ORF">DVJ83_04360</name>
</gene>
<dbReference type="InterPro" id="IPR015919">
    <property type="entry name" value="Cadherin-like_sf"/>
</dbReference>
<dbReference type="Pfam" id="PF05345">
    <property type="entry name" value="He_PIG"/>
    <property type="match status" value="1"/>
</dbReference>
<evidence type="ECO:0000256" key="1">
    <source>
        <dbReference type="SAM" id="MobiDB-lite"/>
    </source>
</evidence>
<dbReference type="Gene3D" id="2.60.40.10">
    <property type="entry name" value="Immunoglobulins"/>
    <property type="match status" value="1"/>
</dbReference>
<dbReference type="Proteomes" id="UP000253744">
    <property type="component" value="Chromosome"/>
</dbReference>
<proteinExistence type="predicted"/>
<reference evidence="2 3" key="1">
    <citation type="submission" date="2018-07" db="EMBL/GenBank/DDBJ databases">
        <title>Complete Genome and Methylome Analysis of Deinococcus wulumuqiensis NEB 479.</title>
        <authorList>
            <person name="Fomenkov A."/>
            <person name="Luyten Y."/>
            <person name="Vincze T."/>
            <person name="Anton B.P."/>
            <person name="Clark T."/>
            <person name="Roberts R.J."/>
            <person name="Morgan R.D."/>
        </authorList>
    </citation>
    <scope>NUCLEOTIDE SEQUENCE [LARGE SCALE GENOMIC DNA]</scope>
    <source>
        <strain evidence="2 3">NEB 479</strain>
    </source>
</reference>
<feature type="compositionally biased region" description="Pro residues" evidence="1">
    <location>
        <begin position="324"/>
        <end position="357"/>
    </location>
</feature>
<dbReference type="GO" id="GO:0005509">
    <property type="term" value="F:calcium ion binding"/>
    <property type="evidence" value="ECO:0007669"/>
    <property type="project" value="InterPro"/>
</dbReference>